<keyword evidence="3" id="KW-1185">Reference proteome</keyword>
<reference evidence="2 3" key="2">
    <citation type="submission" date="2020-03" db="EMBL/GenBank/DDBJ databases">
        <authorList>
            <person name="Ichikawa N."/>
            <person name="Kimura A."/>
            <person name="Kitahashi Y."/>
            <person name="Uohara A."/>
        </authorList>
    </citation>
    <scope>NUCLEOTIDE SEQUENCE [LARGE SCALE GENOMIC DNA]</scope>
    <source>
        <strain evidence="2 3">NBRC 108639</strain>
    </source>
</reference>
<feature type="compositionally biased region" description="Low complexity" evidence="1">
    <location>
        <begin position="130"/>
        <end position="149"/>
    </location>
</feature>
<protein>
    <submittedName>
        <fullName evidence="2">Uncharacterized protein</fullName>
    </submittedName>
</protein>
<organism evidence="2 3">
    <name type="scientific">Phytohabitans houttuyneae</name>
    <dbReference type="NCBI Taxonomy" id="1076126"/>
    <lineage>
        <taxon>Bacteria</taxon>
        <taxon>Bacillati</taxon>
        <taxon>Actinomycetota</taxon>
        <taxon>Actinomycetes</taxon>
        <taxon>Micromonosporales</taxon>
        <taxon>Micromonosporaceae</taxon>
    </lineage>
</organism>
<gene>
    <name evidence="2" type="ORF">Phou_079380</name>
</gene>
<name>A0A6V8KMK5_9ACTN</name>
<sequence>MLFAFRLSFSGKAVHRICARGGSEAFLEGHVHAFTTLGGIPTGKIRYDNLRAAAAQVLGFSRQRVETARPGDSVPGCTPSGLPIAWSLADAKADERQVLAAALEEDPNLLAARPGQLIIANAPAERTMRRAWPGTGPAAAAAGRPAGPGESPLRTHLVPDCNPHDPDRPGCRRSHRGR</sequence>
<comment type="caution">
    <text evidence="2">The sequence shown here is derived from an EMBL/GenBank/DDBJ whole genome shotgun (WGS) entry which is preliminary data.</text>
</comment>
<feature type="region of interest" description="Disordered" evidence="1">
    <location>
        <begin position="130"/>
        <end position="178"/>
    </location>
</feature>
<accession>A0A6V8KMK5</accession>
<evidence type="ECO:0000256" key="1">
    <source>
        <dbReference type="SAM" id="MobiDB-lite"/>
    </source>
</evidence>
<reference evidence="2 3" key="1">
    <citation type="submission" date="2020-03" db="EMBL/GenBank/DDBJ databases">
        <title>Whole genome shotgun sequence of Phytohabitans houttuyneae NBRC 108639.</title>
        <authorList>
            <person name="Komaki H."/>
            <person name="Tamura T."/>
        </authorList>
    </citation>
    <scope>NUCLEOTIDE SEQUENCE [LARGE SCALE GENOMIC DNA]</scope>
    <source>
        <strain evidence="2 3">NBRC 108639</strain>
    </source>
</reference>
<dbReference type="AlphaFoldDB" id="A0A6V8KMK5"/>
<dbReference type="Proteomes" id="UP000482800">
    <property type="component" value="Unassembled WGS sequence"/>
</dbReference>
<dbReference type="EMBL" id="BLPF01000003">
    <property type="protein sequence ID" value="GFJ83758.1"/>
    <property type="molecule type" value="Genomic_DNA"/>
</dbReference>
<evidence type="ECO:0000313" key="3">
    <source>
        <dbReference type="Proteomes" id="UP000482800"/>
    </source>
</evidence>
<evidence type="ECO:0000313" key="2">
    <source>
        <dbReference type="EMBL" id="GFJ83758.1"/>
    </source>
</evidence>
<proteinExistence type="predicted"/>